<sequence length="157" mass="17047">MLIEDRVSSICKKYQGGFVMKIAVSACLLGENCKYNGGNNYSEKVRDYTKGNEVIPVCPEVLGGLSIPREPAEIVNGIVSLNDGTSVDKEFREGARRALETVKEQNADIVILQSRSPSCGVNAIYDGSFSGRIISGQGVFADLLRRNGMKVIDVEDL</sequence>
<dbReference type="EMBL" id="AEPW01000050">
    <property type="protein sequence ID" value="EFU76910.1"/>
    <property type="molecule type" value="Genomic_DNA"/>
</dbReference>
<dbReference type="HOGENOM" id="CLU_076318_1_1_9"/>
<proteinExistence type="predicted"/>
<dbReference type="PANTHER" id="PTHR30087">
    <property type="entry name" value="INNER MEMBRANE PROTEIN"/>
    <property type="match status" value="1"/>
</dbReference>
<dbReference type="InterPro" id="IPR007553">
    <property type="entry name" value="2-thiour_desulf"/>
</dbReference>
<name>E6LMV1_9FIRM</name>
<dbReference type="AlphaFoldDB" id="E6LMV1"/>
<protein>
    <submittedName>
        <fullName evidence="1">Uncharacterized protein</fullName>
    </submittedName>
</protein>
<dbReference type="Proteomes" id="UP000003434">
    <property type="component" value="Unassembled WGS sequence"/>
</dbReference>
<organism evidence="1 2">
    <name type="scientific">Lachnoanaerobaculum saburreum DSM 3986</name>
    <dbReference type="NCBI Taxonomy" id="887325"/>
    <lineage>
        <taxon>Bacteria</taxon>
        <taxon>Bacillati</taxon>
        <taxon>Bacillota</taxon>
        <taxon>Clostridia</taxon>
        <taxon>Lachnospirales</taxon>
        <taxon>Lachnospiraceae</taxon>
        <taxon>Lachnoanaerobaculum</taxon>
    </lineage>
</organism>
<dbReference type="PANTHER" id="PTHR30087:SF1">
    <property type="entry name" value="HYPOTHETICAL CYTOSOLIC PROTEIN"/>
    <property type="match status" value="1"/>
</dbReference>
<dbReference type="Pfam" id="PF04463">
    <property type="entry name" value="2-thiour_desulf"/>
    <property type="match status" value="1"/>
</dbReference>
<comment type="caution">
    <text evidence="1">The sequence shown here is derived from an EMBL/GenBank/DDBJ whole genome shotgun (WGS) entry which is preliminary data.</text>
</comment>
<gene>
    <name evidence="1" type="ORF">HMPREF0381_1286</name>
</gene>
<evidence type="ECO:0000313" key="1">
    <source>
        <dbReference type="EMBL" id="EFU76910.1"/>
    </source>
</evidence>
<dbReference type="eggNOG" id="COG1683">
    <property type="taxonomic scope" value="Bacteria"/>
</dbReference>
<reference evidence="1 2" key="1">
    <citation type="submission" date="2010-12" db="EMBL/GenBank/DDBJ databases">
        <authorList>
            <person name="Muzny D."/>
            <person name="Qin X."/>
            <person name="Deng J."/>
            <person name="Jiang H."/>
            <person name="Liu Y."/>
            <person name="Qu J."/>
            <person name="Song X.-Z."/>
            <person name="Zhang L."/>
            <person name="Thornton R."/>
            <person name="Coyle M."/>
            <person name="Francisco L."/>
            <person name="Jackson L."/>
            <person name="Javaid M."/>
            <person name="Korchina V."/>
            <person name="Kovar C."/>
            <person name="Mata R."/>
            <person name="Mathew T."/>
            <person name="Ngo R."/>
            <person name="Nguyen L."/>
            <person name="Nguyen N."/>
            <person name="Okwuonu G."/>
            <person name="Ongeri F."/>
            <person name="Pham C."/>
            <person name="Simmons D."/>
            <person name="Wilczek-Boney K."/>
            <person name="Hale W."/>
            <person name="Jakkamsetti A."/>
            <person name="Pham P."/>
            <person name="Ruth R."/>
            <person name="San Lucas F."/>
            <person name="Warren J."/>
            <person name="Zhang J."/>
            <person name="Zhao Z."/>
            <person name="Zhou C."/>
            <person name="Zhu D."/>
            <person name="Lee S."/>
            <person name="Bess C."/>
            <person name="Blankenburg K."/>
            <person name="Forbes L."/>
            <person name="Fu Q."/>
            <person name="Gubbala S."/>
            <person name="Hirani K."/>
            <person name="Jayaseelan J.C."/>
            <person name="Lara F."/>
            <person name="Munidasa M."/>
            <person name="Palculict T."/>
            <person name="Patil S."/>
            <person name="Pu L.-L."/>
            <person name="Saada N."/>
            <person name="Tang L."/>
            <person name="Weissenberger G."/>
            <person name="Zhu Y."/>
            <person name="Hemphill L."/>
            <person name="Shang Y."/>
            <person name="Youmans B."/>
            <person name="Ayvaz T."/>
            <person name="Ross M."/>
            <person name="Santibanez J."/>
            <person name="Aqrawi P."/>
            <person name="Gross S."/>
            <person name="Joshi V."/>
            <person name="Fowler G."/>
            <person name="Nazareth L."/>
            <person name="Reid J."/>
            <person name="Worley K."/>
            <person name="Petrosino J."/>
            <person name="Highlander S."/>
            <person name="Gibbs R."/>
        </authorList>
    </citation>
    <scope>NUCLEOTIDE SEQUENCE [LARGE SCALE GENOMIC DNA]</scope>
    <source>
        <strain evidence="1 2">DSM 3986</strain>
    </source>
</reference>
<accession>E6LMV1</accession>
<evidence type="ECO:0000313" key="2">
    <source>
        <dbReference type="Proteomes" id="UP000003434"/>
    </source>
</evidence>